<dbReference type="InterPro" id="IPR016024">
    <property type="entry name" value="ARM-type_fold"/>
</dbReference>
<dbReference type="Gene3D" id="3.40.630.10">
    <property type="entry name" value="Zn peptidases"/>
    <property type="match status" value="1"/>
</dbReference>
<evidence type="ECO:0000313" key="4">
    <source>
        <dbReference type="Proteomes" id="UP000037510"/>
    </source>
</evidence>
<feature type="non-terminal residue" evidence="3">
    <location>
        <position position="686"/>
    </location>
</feature>
<keyword evidence="4" id="KW-1185">Reference proteome</keyword>
<dbReference type="Proteomes" id="UP000037510">
    <property type="component" value="Unassembled WGS sequence"/>
</dbReference>
<dbReference type="Pfam" id="PF25571">
    <property type="entry name" value="TPR_CCP1_N"/>
    <property type="match status" value="1"/>
</dbReference>
<dbReference type="SUPFAM" id="SSF48371">
    <property type="entry name" value="ARM repeat"/>
    <property type="match status" value="1"/>
</dbReference>
<feature type="non-terminal residue" evidence="3">
    <location>
        <position position="1"/>
    </location>
</feature>
<proteinExistence type="predicted"/>
<comment type="caution">
    <text evidence="3">The sequence shown here is derived from an EMBL/GenBank/DDBJ whole genome shotgun (WGS) entry which is preliminary data.</text>
</comment>
<dbReference type="PANTHER" id="PTHR12756:SF11">
    <property type="entry name" value="CYTOSOLIC CARBOXYPEPTIDASE 1"/>
    <property type="match status" value="1"/>
</dbReference>
<dbReference type="InterPro" id="IPR050821">
    <property type="entry name" value="Cytosolic_carboxypeptidase"/>
</dbReference>
<dbReference type="STRING" id="104452.A0A0L7LG36"/>
<feature type="region of interest" description="Disordered" evidence="2">
    <location>
        <begin position="34"/>
        <end position="70"/>
    </location>
</feature>
<comment type="cofactor">
    <cofactor evidence="1">
        <name>Zn(2+)</name>
        <dbReference type="ChEBI" id="CHEBI:29105"/>
    </cofactor>
</comment>
<protein>
    <submittedName>
        <fullName evidence="3">Putative ATP/GTP binding protein 1</fullName>
    </submittedName>
</protein>
<evidence type="ECO:0000313" key="3">
    <source>
        <dbReference type="EMBL" id="KOB74349.1"/>
    </source>
</evidence>
<name>A0A0L7LG36_OPEBR</name>
<feature type="region of interest" description="Disordered" evidence="2">
    <location>
        <begin position="356"/>
        <end position="402"/>
    </location>
</feature>
<sequence>MLLSILESSRDSATSTYITSILREAICLKQGKGKKSSVPIEPTVKKKEIKKMGKENKAPQSVKENKGPLNKKANNAARQQCSQHFISINGTQVVIRTLLATHSKRDGNVGTELMLHDLVWIVSALATKGTDPLLSLLPGNVSRLQAIQDFISINGTNIIIRKVVSTIQEKRDRTSGAQLILEDLVWILAPLGTRDPKFAAKVRQHGCVRTMHLILKGHFTNNKLIFPLLVIIKQLAKNELCCMQIVKTGLCGVLLRVFDRWDRYEGRMRLKICAHVLQTLQHLCNIKAGRRALCTKKHVQTLHRFCSQCPDEPEFDGLLARVCSVITLCLKHQALPVPASSPAMFNLSPILKDEEEAANSDSKTVNSDLDEPPDSDNEDIDELPDDYDEHDSKNDINGEADKIHGKSGDSLLWNNPNERDIEDLKKYFIYFKEFGSYNKQIKLVKSRSNSRGSILEDYLASQAGGGVRPLASPLNLSLTAVLGNTDYEATTSCSCLKIHKDISKYGSFATVYSIISSRVRSIIPFVKVAYPDMMGGHGPRDYELILMPDVNSTKRHQWFYFEVRNMQQGRPYTFNIVNCWVRAGSEICYYRNSYHYANQKSHGKCYLTVTFNIEFPHSNDVCYLAWVMDGTLRCLLGDSAAATALRFKYVFKIVPMLNVEGVINGRLKLQTKPYSVAQEATVDTVL</sequence>
<dbReference type="PANTHER" id="PTHR12756">
    <property type="entry name" value="CYTOSOLIC CARBOXYPEPTIDASE"/>
    <property type="match status" value="1"/>
</dbReference>
<dbReference type="Gene3D" id="2.60.40.3120">
    <property type="match status" value="1"/>
</dbReference>
<evidence type="ECO:0000256" key="1">
    <source>
        <dbReference type="ARBA" id="ARBA00001947"/>
    </source>
</evidence>
<dbReference type="Gene3D" id="1.25.10.10">
    <property type="entry name" value="Leucine-rich Repeat Variant"/>
    <property type="match status" value="1"/>
</dbReference>
<feature type="compositionally biased region" description="Acidic residues" evidence="2">
    <location>
        <begin position="368"/>
        <end position="389"/>
    </location>
</feature>
<evidence type="ECO:0000256" key="2">
    <source>
        <dbReference type="SAM" id="MobiDB-lite"/>
    </source>
</evidence>
<accession>A0A0L7LG36</accession>
<feature type="compositionally biased region" description="Basic and acidic residues" evidence="2">
    <location>
        <begin position="43"/>
        <end position="57"/>
    </location>
</feature>
<dbReference type="EMBL" id="JTDY01001263">
    <property type="protein sequence ID" value="KOB74349.1"/>
    <property type="molecule type" value="Genomic_DNA"/>
</dbReference>
<reference evidence="3 4" key="1">
    <citation type="journal article" date="2015" name="Genome Biol. Evol.">
        <title>The genome of winter moth (Operophtera brumata) provides a genomic perspective on sexual dimorphism and phenology.</title>
        <authorList>
            <person name="Derks M.F."/>
            <person name="Smit S."/>
            <person name="Salis L."/>
            <person name="Schijlen E."/>
            <person name="Bossers A."/>
            <person name="Mateman C."/>
            <person name="Pijl A.S."/>
            <person name="de Ridder D."/>
            <person name="Groenen M.A."/>
            <person name="Visser M.E."/>
            <person name="Megens H.J."/>
        </authorList>
    </citation>
    <scope>NUCLEOTIDE SEQUENCE [LARGE SCALE GENOMIC DNA]</scope>
    <source>
        <strain evidence="3">WM2013NL</strain>
        <tissue evidence="3">Head and thorax</tissue>
    </source>
</reference>
<dbReference type="AlphaFoldDB" id="A0A0L7LG36"/>
<organism evidence="3 4">
    <name type="scientific">Operophtera brumata</name>
    <name type="common">Winter moth</name>
    <name type="synonym">Phalaena brumata</name>
    <dbReference type="NCBI Taxonomy" id="104452"/>
    <lineage>
        <taxon>Eukaryota</taxon>
        <taxon>Metazoa</taxon>
        <taxon>Ecdysozoa</taxon>
        <taxon>Arthropoda</taxon>
        <taxon>Hexapoda</taxon>
        <taxon>Insecta</taxon>
        <taxon>Pterygota</taxon>
        <taxon>Neoptera</taxon>
        <taxon>Endopterygota</taxon>
        <taxon>Lepidoptera</taxon>
        <taxon>Glossata</taxon>
        <taxon>Ditrysia</taxon>
        <taxon>Geometroidea</taxon>
        <taxon>Geometridae</taxon>
        <taxon>Larentiinae</taxon>
        <taxon>Operophtera</taxon>
    </lineage>
</organism>
<dbReference type="InterPro" id="IPR011989">
    <property type="entry name" value="ARM-like"/>
</dbReference>
<feature type="compositionally biased region" description="Basic and acidic residues" evidence="2">
    <location>
        <begin position="390"/>
        <end position="402"/>
    </location>
</feature>
<gene>
    <name evidence="3" type="ORF">OBRU01_09243</name>
</gene>